<dbReference type="GO" id="GO:0003677">
    <property type="term" value="F:DNA binding"/>
    <property type="evidence" value="ECO:0007669"/>
    <property type="project" value="UniProtKB-UniRule"/>
</dbReference>
<evidence type="ECO:0000313" key="8">
    <source>
        <dbReference type="EMBL" id="MRY14795.1"/>
    </source>
</evidence>
<dbReference type="InterPro" id="IPR044068">
    <property type="entry name" value="CB"/>
</dbReference>
<name>A0A6G1ZLV4_9BACT</name>
<evidence type="ECO:0000259" key="6">
    <source>
        <dbReference type="PROSITE" id="PS51898"/>
    </source>
</evidence>
<sequence length="386" mass="45257">MATFNVSQKRVNKHGEAPVYISFYINREKIEVPTRISVPPTYFDKESGIIKKSYEFASDKNLIISNIKATINDILVCYRLRKERLTPDLFWKEYNSPRNHQDFYEFCEEYQRLRFQEVASATQKKHRSSINKLKAFQQELSFDQLTTDLFRRFVLYLRNKRGNEEITINKTIGIIAVYINEAIKKEIIKESPIKNVKLRGAMDTNAESLEEQELVTLVKMYHQHIFTGTTHDVLEFFLFMCFSSLHISDAKSLQIDQIGDSEFWYMRGKMVNIRPRVVRVPISEPLRQIINHKRKNRKSGTLWEGMISDQKINEKLKIIASAAGIKRELCAKFGRHTFATIFLRKTKDINTLKEIMGHSNIRQTLVYAHVLDQDRQQGIKVFDSFA</sequence>
<dbReference type="Pfam" id="PF13102">
    <property type="entry name" value="Phage_int_SAM_5"/>
    <property type="match status" value="1"/>
</dbReference>
<feature type="domain" description="Core-binding (CB)" evidence="7">
    <location>
        <begin position="101"/>
        <end position="183"/>
    </location>
</feature>
<evidence type="ECO:0000256" key="4">
    <source>
        <dbReference type="ARBA" id="ARBA00023172"/>
    </source>
</evidence>
<keyword evidence="4" id="KW-0233">DNA recombination</keyword>
<dbReference type="GO" id="GO:0006310">
    <property type="term" value="P:DNA recombination"/>
    <property type="evidence" value="ECO:0007669"/>
    <property type="project" value="UniProtKB-KW"/>
</dbReference>
<gene>
    <name evidence="8" type="ORF">GKE01_25595</name>
</gene>
<accession>A0A6G1ZLV4</accession>
<dbReference type="CDD" id="cd01185">
    <property type="entry name" value="INTN1_C_like"/>
    <property type="match status" value="1"/>
</dbReference>
<dbReference type="PANTHER" id="PTHR30349">
    <property type="entry name" value="PHAGE INTEGRASE-RELATED"/>
    <property type="match status" value="1"/>
</dbReference>
<dbReference type="InterPro" id="IPR002104">
    <property type="entry name" value="Integrase_catalytic"/>
</dbReference>
<evidence type="ECO:0000256" key="2">
    <source>
        <dbReference type="ARBA" id="ARBA00022908"/>
    </source>
</evidence>
<protein>
    <submittedName>
        <fullName evidence="8">Tyrosine-type recombinase/integrase</fullName>
    </submittedName>
</protein>
<dbReference type="PROSITE" id="PS51900">
    <property type="entry name" value="CB"/>
    <property type="match status" value="1"/>
</dbReference>
<dbReference type="GO" id="GO:0015074">
    <property type="term" value="P:DNA integration"/>
    <property type="evidence" value="ECO:0007669"/>
    <property type="project" value="UniProtKB-KW"/>
</dbReference>
<dbReference type="RefSeq" id="WP_010802270.1">
    <property type="nucleotide sequence ID" value="NZ_CAJSYT010000001.1"/>
</dbReference>
<dbReference type="InterPro" id="IPR013762">
    <property type="entry name" value="Integrase-like_cat_sf"/>
</dbReference>
<dbReference type="Pfam" id="PF17293">
    <property type="entry name" value="Arm-DNA-bind_5"/>
    <property type="match status" value="1"/>
</dbReference>
<dbReference type="InterPro" id="IPR025269">
    <property type="entry name" value="SAM-like_dom"/>
</dbReference>
<dbReference type="InterPro" id="IPR035386">
    <property type="entry name" value="Arm-DNA-bind_5"/>
</dbReference>
<dbReference type="Gene3D" id="1.10.150.130">
    <property type="match status" value="1"/>
</dbReference>
<evidence type="ECO:0000256" key="5">
    <source>
        <dbReference type="PROSITE-ProRule" id="PRU01248"/>
    </source>
</evidence>
<dbReference type="InterPro" id="IPR011010">
    <property type="entry name" value="DNA_brk_join_enz"/>
</dbReference>
<reference evidence="8" key="1">
    <citation type="journal article" date="2019" name="Nat. Med.">
        <title>A library of human gut bacterial isolates paired with longitudinal multiomics data enables mechanistic microbiome research.</title>
        <authorList>
            <person name="Poyet M."/>
            <person name="Groussin M."/>
            <person name="Gibbons S.M."/>
            <person name="Avila-Pacheco J."/>
            <person name="Jiang X."/>
            <person name="Kearney S.M."/>
            <person name="Perrotta A.R."/>
            <person name="Berdy B."/>
            <person name="Zhao S."/>
            <person name="Lieberman T.D."/>
            <person name="Swanson P.K."/>
            <person name="Smith M."/>
            <person name="Roesemann S."/>
            <person name="Alexander J.E."/>
            <person name="Rich S.A."/>
            <person name="Livny J."/>
            <person name="Vlamakis H."/>
            <person name="Clish C."/>
            <person name="Bullock K."/>
            <person name="Deik A."/>
            <person name="Scott J."/>
            <person name="Pierce K.A."/>
            <person name="Xavier R.J."/>
            <person name="Alm E.J."/>
        </authorList>
    </citation>
    <scope>NUCLEOTIDE SEQUENCE</scope>
    <source>
        <strain evidence="8">BIOML-A4</strain>
    </source>
</reference>
<dbReference type="SUPFAM" id="SSF56349">
    <property type="entry name" value="DNA breaking-rejoining enzymes"/>
    <property type="match status" value="1"/>
</dbReference>
<dbReference type="Pfam" id="PF00589">
    <property type="entry name" value="Phage_integrase"/>
    <property type="match status" value="1"/>
</dbReference>
<dbReference type="InterPro" id="IPR050090">
    <property type="entry name" value="Tyrosine_recombinase_XerCD"/>
</dbReference>
<comment type="caution">
    <text evidence="8">The sequence shown here is derived from an EMBL/GenBank/DDBJ whole genome shotgun (WGS) entry which is preliminary data.</text>
</comment>
<keyword evidence="2" id="KW-0229">DNA integration</keyword>
<feature type="domain" description="Tyr recombinase" evidence="6">
    <location>
        <begin position="204"/>
        <end position="381"/>
    </location>
</feature>
<dbReference type="PROSITE" id="PS51898">
    <property type="entry name" value="TYR_RECOMBINASE"/>
    <property type="match status" value="1"/>
</dbReference>
<evidence type="ECO:0000256" key="3">
    <source>
        <dbReference type="ARBA" id="ARBA00023125"/>
    </source>
</evidence>
<dbReference type="Gene3D" id="1.10.443.10">
    <property type="entry name" value="Intergrase catalytic core"/>
    <property type="match status" value="1"/>
</dbReference>
<keyword evidence="3 5" id="KW-0238">DNA-binding</keyword>
<dbReference type="EMBL" id="WKLP01000069">
    <property type="protein sequence ID" value="MRY14795.1"/>
    <property type="molecule type" value="Genomic_DNA"/>
</dbReference>
<evidence type="ECO:0000256" key="1">
    <source>
        <dbReference type="ARBA" id="ARBA00008857"/>
    </source>
</evidence>
<proteinExistence type="inferred from homology"/>
<dbReference type="PANTHER" id="PTHR30349:SF64">
    <property type="entry name" value="PROPHAGE INTEGRASE INTD-RELATED"/>
    <property type="match status" value="1"/>
</dbReference>
<dbReference type="AlphaFoldDB" id="A0A6G1ZLV4"/>
<dbReference type="InterPro" id="IPR010998">
    <property type="entry name" value="Integrase_recombinase_N"/>
</dbReference>
<comment type="similarity">
    <text evidence="1">Belongs to the 'phage' integrase family.</text>
</comment>
<evidence type="ECO:0000259" key="7">
    <source>
        <dbReference type="PROSITE" id="PS51900"/>
    </source>
</evidence>
<organism evidence="8">
    <name type="scientific">Parabacteroides goldsteinii</name>
    <dbReference type="NCBI Taxonomy" id="328812"/>
    <lineage>
        <taxon>Bacteria</taxon>
        <taxon>Pseudomonadati</taxon>
        <taxon>Bacteroidota</taxon>
        <taxon>Bacteroidia</taxon>
        <taxon>Bacteroidales</taxon>
        <taxon>Tannerellaceae</taxon>
        <taxon>Parabacteroides</taxon>
    </lineage>
</organism>